<dbReference type="Pfam" id="PF01842">
    <property type="entry name" value="ACT"/>
    <property type="match status" value="1"/>
</dbReference>
<dbReference type="eggNOG" id="arCOG05586">
    <property type="taxonomic scope" value="Archaea"/>
</dbReference>
<dbReference type="GeneID" id="5708953"/>
<dbReference type="InterPro" id="IPR002912">
    <property type="entry name" value="ACT_dom"/>
</dbReference>
<name>A8ME71_CALMQ</name>
<evidence type="ECO:0000313" key="3">
    <source>
        <dbReference type="Proteomes" id="UP000001137"/>
    </source>
</evidence>
<dbReference type="HOGENOM" id="CLU_1264601_0_0_2"/>
<evidence type="ECO:0000313" key="2">
    <source>
        <dbReference type="EMBL" id="ABW02077.1"/>
    </source>
</evidence>
<sequence length="225" mass="25236">MMFHRELAMIYEASGKTIVEFIIRLNEDRPGILAAVSDVFAENGVNIINASFNRLQKMIHVIADFTNSVSSISDVENMLRKFSFVYDVMEKVLNNDAYVLATLSIPTFNNNYVLAIDHDVFENQVSEPLLNILRSMGKKDGELMLGMYGSFKASELSILQLRGLGRVQVQSAGNATIIRVCRENLSEEFSKLILSYLEGFTELFNIKTQNQGISESCLQVKVTSS</sequence>
<dbReference type="SUPFAM" id="SSF55021">
    <property type="entry name" value="ACT-like"/>
    <property type="match status" value="1"/>
</dbReference>
<dbReference type="InterPro" id="IPR045865">
    <property type="entry name" value="ACT-like_dom_sf"/>
</dbReference>
<accession>A8ME71</accession>
<dbReference type="KEGG" id="cma:Cmaq_1250"/>
<feature type="domain" description="ACT" evidence="1">
    <location>
        <begin position="21"/>
        <end position="104"/>
    </location>
</feature>
<dbReference type="OrthoDB" id="25207at2157"/>
<keyword evidence="3" id="KW-1185">Reference proteome</keyword>
<proteinExistence type="predicted"/>
<dbReference type="AlphaFoldDB" id="A8ME71"/>
<dbReference type="EMBL" id="CP000852">
    <property type="protein sequence ID" value="ABW02077.1"/>
    <property type="molecule type" value="Genomic_DNA"/>
</dbReference>
<dbReference type="Gene3D" id="3.30.70.260">
    <property type="match status" value="1"/>
</dbReference>
<evidence type="ECO:0000259" key="1">
    <source>
        <dbReference type="PROSITE" id="PS51671"/>
    </source>
</evidence>
<reference evidence="2 3" key="1">
    <citation type="submission" date="2007-10" db="EMBL/GenBank/DDBJ databases">
        <title>Complete sequence of Caldivirga maquilingensis IC-167.</title>
        <authorList>
            <consortium name="US DOE Joint Genome Institute"/>
            <person name="Copeland A."/>
            <person name="Lucas S."/>
            <person name="Lapidus A."/>
            <person name="Barry K."/>
            <person name="Glavina del Rio T."/>
            <person name="Dalin E."/>
            <person name="Tice H."/>
            <person name="Pitluck S."/>
            <person name="Saunders E."/>
            <person name="Brettin T."/>
            <person name="Bruce D."/>
            <person name="Detter J.C."/>
            <person name="Han C."/>
            <person name="Schmutz J."/>
            <person name="Larimer F."/>
            <person name="Land M."/>
            <person name="Hauser L."/>
            <person name="Kyrpides N."/>
            <person name="Ivanova N."/>
            <person name="Biddle J.F."/>
            <person name="Zhang Z."/>
            <person name="Fitz-Gibbon S.T."/>
            <person name="Lowe T.M."/>
            <person name="Saltikov C."/>
            <person name="House C.H."/>
            <person name="Richardson P."/>
        </authorList>
    </citation>
    <scope>NUCLEOTIDE SEQUENCE [LARGE SCALE GENOMIC DNA]</scope>
    <source>
        <strain evidence="3">ATCC 700844 / DSM 13496 / JCM 10307 / IC-167</strain>
    </source>
</reference>
<dbReference type="Proteomes" id="UP000001137">
    <property type="component" value="Chromosome"/>
</dbReference>
<protein>
    <submittedName>
        <fullName evidence="2">ACT domain-containing protein</fullName>
    </submittedName>
</protein>
<organism evidence="2 3">
    <name type="scientific">Caldivirga maquilingensis (strain ATCC 700844 / DSM 13496 / JCM 10307 / IC-167)</name>
    <dbReference type="NCBI Taxonomy" id="397948"/>
    <lineage>
        <taxon>Archaea</taxon>
        <taxon>Thermoproteota</taxon>
        <taxon>Thermoprotei</taxon>
        <taxon>Thermoproteales</taxon>
        <taxon>Thermoproteaceae</taxon>
        <taxon>Caldivirga</taxon>
    </lineage>
</organism>
<dbReference type="RefSeq" id="WP_012186296.1">
    <property type="nucleotide sequence ID" value="NC_009954.1"/>
</dbReference>
<dbReference type="PROSITE" id="PS51671">
    <property type="entry name" value="ACT"/>
    <property type="match status" value="1"/>
</dbReference>
<gene>
    <name evidence="2" type="ordered locus">Cmaq_1250</name>
</gene>